<dbReference type="InterPro" id="IPR038765">
    <property type="entry name" value="Papain-like_cys_pep_sf"/>
</dbReference>
<dbReference type="AlphaFoldDB" id="A0A6A5TWK8"/>
<protein>
    <recommendedName>
        <fullName evidence="7">Ubiquitin carboxyl-terminal hydrolase</fullName>
        <ecNumber evidence="7">3.4.19.12</ecNumber>
    </recommendedName>
</protein>
<evidence type="ECO:0000256" key="8">
    <source>
        <dbReference type="SAM" id="MobiDB-lite"/>
    </source>
</evidence>
<feature type="region of interest" description="Disordered" evidence="8">
    <location>
        <begin position="283"/>
        <end position="318"/>
    </location>
</feature>
<dbReference type="PROSITE" id="PS52048">
    <property type="entry name" value="UCH_DOMAIN"/>
    <property type="match status" value="1"/>
</dbReference>
<dbReference type="GO" id="GO:0006511">
    <property type="term" value="P:ubiquitin-dependent protein catabolic process"/>
    <property type="evidence" value="ECO:0007669"/>
    <property type="project" value="UniProtKB-UniRule"/>
</dbReference>
<sequence>MSRDPDSRASALNGSTADAPIDLSSSPKAPIPAQPVESSTILNGAQEKKKKSPSPKRALSEPAVENESPSKKTKVTPPKTLVQQNEDDTDPDEATVTISKETWQGYCEIECEPAYFNVILREIGVQGVTVREVPMMDPDTISFLPSPIFGLVMLMRHREFDKEKQSKSCPPDVWFANQMPAQNSCATLAMIHTLLNVASPADIDVGEYMRQFKKFSQDLTPYQRGEAFASWSFVKKIHNSFAKKMDILENDRWVSHKVRKAARDKAKKEALAKAQATAAAAAAAASKAKAKPKGKKPTSKSRTARHDSEARESDGSVESIEEHAHHYIAFVPINGEVWKLDGMDYQPTSMGHYDVSQPESWINAISDRVMALMAAGDDDYGIFAVAQSPIITLKKEFCTANATMKAAEHKLSSINTDWRSFIIDDVDAEPPSPSFFEGISNEERKAYTAPESVVQEMEKEDLPGLLERRRKLVVEQRRLAVEYQVEETQVEEENQAAEARRWDYGPAIQAWMEMLAANGHLEKVLHLFPQGK</sequence>
<comment type="catalytic activity">
    <reaction evidence="1 6 7">
        <text>Thiol-dependent hydrolysis of ester, thioester, amide, peptide and isopeptide bonds formed by the C-terminal Gly of ubiquitin (a 76-residue protein attached to proteins as an intracellular targeting signal).</text>
        <dbReference type="EC" id="3.4.19.12"/>
    </reaction>
</comment>
<feature type="compositionally biased region" description="Basic and acidic residues" evidence="8">
    <location>
        <begin position="304"/>
        <end position="318"/>
    </location>
</feature>
<dbReference type="PANTHER" id="PTHR10589">
    <property type="entry name" value="UBIQUITIN CARBOXYL-TERMINAL HYDROLASE"/>
    <property type="match status" value="1"/>
</dbReference>
<proteinExistence type="inferred from homology"/>
<accession>A0A6A5TWK8</accession>
<keyword evidence="11" id="KW-1185">Reference proteome</keyword>
<dbReference type="GO" id="GO:0005737">
    <property type="term" value="C:cytoplasm"/>
    <property type="evidence" value="ECO:0007669"/>
    <property type="project" value="TreeGrafter"/>
</dbReference>
<organism evidence="10 11">
    <name type="scientific">Byssothecium circinans</name>
    <dbReference type="NCBI Taxonomy" id="147558"/>
    <lineage>
        <taxon>Eukaryota</taxon>
        <taxon>Fungi</taxon>
        <taxon>Dikarya</taxon>
        <taxon>Ascomycota</taxon>
        <taxon>Pezizomycotina</taxon>
        <taxon>Dothideomycetes</taxon>
        <taxon>Pleosporomycetidae</taxon>
        <taxon>Pleosporales</taxon>
        <taxon>Massarineae</taxon>
        <taxon>Massarinaceae</taxon>
        <taxon>Byssothecium</taxon>
    </lineage>
</organism>
<feature type="compositionally biased region" description="Basic residues" evidence="8">
    <location>
        <begin position="288"/>
        <end position="303"/>
    </location>
</feature>
<dbReference type="Proteomes" id="UP000800035">
    <property type="component" value="Unassembled WGS sequence"/>
</dbReference>
<dbReference type="Gene3D" id="3.40.532.10">
    <property type="entry name" value="Peptidase C12, ubiquitin carboxyl-terminal hydrolase"/>
    <property type="match status" value="1"/>
</dbReference>
<evidence type="ECO:0000256" key="2">
    <source>
        <dbReference type="ARBA" id="ARBA00022670"/>
    </source>
</evidence>
<evidence type="ECO:0000256" key="6">
    <source>
        <dbReference type="PROSITE-ProRule" id="PRU01393"/>
    </source>
</evidence>
<evidence type="ECO:0000259" key="9">
    <source>
        <dbReference type="PROSITE" id="PS52048"/>
    </source>
</evidence>
<dbReference type="InterPro" id="IPR001578">
    <property type="entry name" value="Peptidase_C12_UCH"/>
</dbReference>
<reference evidence="10" key="1">
    <citation type="journal article" date="2020" name="Stud. Mycol.">
        <title>101 Dothideomycetes genomes: a test case for predicting lifestyles and emergence of pathogens.</title>
        <authorList>
            <person name="Haridas S."/>
            <person name="Albert R."/>
            <person name="Binder M."/>
            <person name="Bloem J."/>
            <person name="Labutti K."/>
            <person name="Salamov A."/>
            <person name="Andreopoulos B."/>
            <person name="Baker S."/>
            <person name="Barry K."/>
            <person name="Bills G."/>
            <person name="Bluhm B."/>
            <person name="Cannon C."/>
            <person name="Castanera R."/>
            <person name="Culley D."/>
            <person name="Daum C."/>
            <person name="Ezra D."/>
            <person name="Gonzalez J."/>
            <person name="Henrissat B."/>
            <person name="Kuo A."/>
            <person name="Liang C."/>
            <person name="Lipzen A."/>
            <person name="Lutzoni F."/>
            <person name="Magnuson J."/>
            <person name="Mondo S."/>
            <person name="Nolan M."/>
            <person name="Ohm R."/>
            <person name="Pangilinan J."/>
            <person name="Park H.-J."/>
            <person name="Ramirez L."/>
            <person name="Alfaro M."/>
            <person name="Sun H."/>
            <person name="Tritt A."/>
            <person name="Yoshinaga Y."/>
            <person name="Zwiers L.-H."/>
            <person name="Turgeon B."/>
            <person name="Goodwin S."/>
            <person name="Spatafora J."/>
            <person name="Crous P."/>
            <person name="Grigoriev I."/>
        </authorList>
    </citation>
    <scope>NUCLEOTIDE SEQUENCE</scope>
    <source>
        <strain evidence="10">CBS 675.92</strain>
    </source>
</reference>
<dbReference type="OrthoDB" id="1924260at2759"/>
<evidence type="ECO:0000256" key="7">
    <source>
        <dbReference type="RuleBase" id="RU361215"/>
    </source>
</evidence>
<evidence type="ECO:0000256" key="1">
    <source>
        <dbReference type="ARBA" id="ARBA00000707"/>
    </source>
</evidence>
<evidence type="ECO:0000256" key="5">
    <source>
        <dbReference type="ARBA" id="ARBA00022807"/>
    </source>
</evidence>
<dbReference type="PANTHER" id="PTHR10589:SF29">
    <property type="entry name" value="UBIQUITIN CARBOXYL-TERMINAL HYDROLASE"/>
    <property type="match status" value="1"/>
</dbReference>
<dbReference type="GO" id="GO:0004843">
    <property type="term" value="F:cysteine-type deubiquitinase activity"/>
    <property type="evidence" value="ECO:0007669"/>
    <property type="project" value="UniProtKB-UniRule"/>
</dbReference>
<evidence type="ECO:0000256" key="4">
    <source>
        <dbReference type="ARBA" id="ARBA00022801"/>
    </source>
</evidence>
<gene>
    <name evidence="10" type="ORF">CC80DRAFT_492230</name>
</gene>
<feature type="site" description="Transition state stabilizer" evidence="6">
    <location>
        <position position="178"/>
    </location>
</feature>
<feature type="site" description="Important for enzyme activity" evidence="6">
    <location>
        <position position="341"/>
    </location>
</feature>
<evidence type="ECO:0000313" key="11">
    <source>
        <dbReference type="Proteomes" id="UP000800035"/>
    </source>
</evidence>
<keyword evidence="3 6" id="KW-0833">Ubl conjugation pathway</keyword>
<dbReference type="InterPro" id="IPR036959">
    <property type="entry name" value="Peptidase_C12_UCH_sf"/>
</dbReference>
<comment type="similarity">
    <text evidence="6 7">Belongs to the peptidase C12 family.</text>
</comment>
<keyword evidence="2 6" id="KW-0645">Protease</keyword>
<dbReference type="EC" id="3.4.19.12" evidence="7"/>
<feature type="region of interest" description="Disordered" evidence="8">
    <location>
        <begin position="1"/>
        <end position="94"/>
    </location>
</feature>
<dbReference type="GO" id="GO:0016579">
    <property type="term" value="P:protein deubiquitination"/>
    <property type="evidence" value="ECO:0007669"/>
    <property type="project" value="TreeGrafter"/>
</dbReference>
<keyword evidence="5 6" id="KW-0788">Thiol protease</keyword>
<dbReference type="PRINTS" id="PR00707">
    <property type="entry name" value="UBCTHYDRLASE"/>
</dbReference>
<dbReference type="Pfam" id="PF01088">
    <property type="entry name" value="Peptidase_C12"/>
    <property type="match status" value="1"/>
</dbReference>
<dbReference type="EMBL" id="ML976991">
    <property type="protein sequence ID" value="KAF1956714.1"/>
    <property type="molecule type" value="Genomic_DNA"/>
</dbReference>
<evidence type="ECO:0000313" key="10">
    <source>
        <dbReference type="EMBL" id="KAF1956714.1"/>
    </source>
</evidence>
<dbReference type="SUPFAM" id="SSF54001">
    <property type="entry name" value="Cysteine proteinases"/>
    <property type="match status" value="2"/>
</dbReference>
<feature type="active site" description="Nucleophile" evidence="6">
    <location>
        <position position="185"/>
    </location>
</feature>
<feature type="domain" description="UCH catalytic" evidence="9">
    <location>
        <begin position="105"/>
        <end position="387"/>
    </location>
</feature>
<evidence type="ECO:0000256" key="3">
    <source>
        <dbReference type="ARBA" id="ARBA00022786"/>
    </source>
</evidence>
<name>A0A6A5TWK8_9PLEO</name>
<feature type="active site" description="Proton donor" evidence="6">
    <location>
        <position position="326"/>
    </location>
</feature>
<keyword evidence="4 6" id="KW-0378">Hydrolase</keyword>